<accession>A0ABW0SDB6</accession>
<dbReference type="Pfam" id="PF02423">
    <property type="entry name" value="OCD_Mu_crystall"/>
    <property type="match status" value="1"/>
</dbReference>
<evidence type="ECO:0000313" key="2">
    <source>
        <dbReference type="Proteomes" id="UP001596056"/>
    </source>
</evidence>
<sequence length="305" mass="32572">MSFDVIGFADGEAVLDWLSVARAIEAGHRLGRPRIEDVILRRGPDTLLNRTAWIDGLGLAVKPATVFPGNAAQGKPTINGVVNLLSDEDGTLEAVIDFHLVTKWKTAADSLLGALRLARSDAGSILIVGAGTVAGTLIDAYRAGFPEARVAVWNRTPAGAERLAAARPGVTVAPDLAEAVRAADIVTSATMSTAPLIRGDWLRPGQHLDLIGAYRPDMREADDAALRRARIFCDSRKTVGETGEISLPTAASVLGPEAIVADFYEMDRMRRKAPDEITLFKNGGGAHLDLMVSRHILEAWRAARA</sequence>
<keyword evidence="2" id="KW-1185">Reference proteome</keyword>
<dbReference type="InterPro" id="IPR003462">
    <property type="entry name" value="ODC_Mu_crystall"/>
</dbReference>
<dbReference type="Proteomes" id="UP001596056">
    <property type="component" value="Unassembled WGS sequence"/>
</dbReference>
<dbReference type="InterPro" id="IPR023401">
    <property type="entry name" value="ODC_N"/>
</dbReference>
<dbReference type="SUPFAM" id="SSF51735">
    <property type="entry name" value="NAD(P)-binding Rossmann-fold domains"/>
    <property type="match status" value="1"/>
</dbReference>
<dbReference type="Gene3D" id="3.30.1780.10">
    <property type="entry name" value="ornithine cyclodeaminase, domain 1"/>
    <property type="match status" value="1"/>
</dbReference>
<dbReference type="InterPro" id="IPR036291">
    <property type="entry name" value="NAD(P)-bd_dom_sf"/>
</dbReference>
<gene>
    <name evidence="1" type="ORF">ACFPOC_10295</name>
</gene>
<proteinExistence type="predicted"/>
<dbReference type="EMBL" id="JBHSNA010000007">
    <property type="protein sequence ID" value="MFC5566802.1"/>
    <property type="molecule type" value="Genomic_DNA"/>
</dbReference>
<dbReference type="PANTHER" id="PTHR13812">
    <property type="entry name" value="KETIMINE REDUCTASE MU-CRYSTALLIN"/>
    <property type="match status" value="1"/>
</dbReference>
<evidence type="ECO:0000313" key="1">
    <source>
        <dbReference type="EMBL" id="MFC5566802.1"/>
    </source>
</evidence>
<name>A0ABW0SDB6_9RHOB</name>
<dbReference type="PIRSF" id="PIRSF001439">
    <property type="entry name" value="CryM"/>
    <property type="match status" value="1"/>
</dbReference>
<comment type="caution">
    <text evidence="1">The sequence shown here is derived from an EMBL/GenBank/DDBJ whole genome shotgun (WGS) entry which is preliminary data.</text>
</comment>
<dbReference type="Gene3D" id="3.40.50.720">
    <property type="entry name" value="NAD(P)-binding Rossmann-like Domain"/>
    <property type="match status" value="1"/>
</dbReference>
<dbReference type="RefSeq" id="WP_209841231.1">
    <property type="nucleotide sequence ID" value="NZ_JAGGJP010000010.1"/>
</dbReference>
<reference evidence="2" key="1">
    <citation type="journal article" date="2019" name="Int. J. Syst. Evol. Microbiol.">
        <title>The Global Catalogue of Microorganisms (GCM) 10K type strain sequencing project: providing services to taxonomists for standard genome sequencing and annotation.</title>
        <authorList>
            <consortium name="The Broad Institute Genomics Platform"/>
            <consortium name="The Broad Institute Genome Sequencing Center for Infectious Disease"/>
            <person name="Wu L."/>
            <person name="Ma J."/>
        </authorList>
    </citation>
    <scope>NUCLEOTIDE SEQUENCE [LARGE SCALE GENOMIC DNA]</scope>
    <source>
        <strain evidence="2">KACC 11588</strain>
    </source>
</reference>
<dbReference type="PANTHER" id="PTHR13812:SF19">
    <property type="entry name" value="KETIMINE REDUCTASE MU-CRYSTALLIN"/>
    <property type="match status" value="1"/>
</dbReference>
<protein>
    <submittedName>
        <fullName evidence="1">Ornithine cyclodeaminase family protein</fullName>
    </submittedName>
</protein>
<organism evidence="1 2">
    <name type="scientific">Rubellimicrobium aerolatum</name>
    <dbReference type="NCBI Taxonomy" id="490979"/>
    <lineage>
        <taxon>Bacteria</taxon>
        <taxon>Pseudomonadati</taxon>
        <taxon>Pseudomonadota</taxon>
        <taxon>Alphaproteobacteria</taxon>
        <taxon>Rhodobacterales</taxon>
        <taxon>Roseobacteraceae</taxon>
        <taxon>Rubellimicrobium</taxon>
    </lineage>
</organism>